<feature type="domain" description="Endoribonuclease YicC-like C-terminal" evidence="7">
    <location>
        <begin position="173"/>
        <end position="293"/>
    </location>
</feature>
<evidence type="ECO:0000256" key="3">
    <source>
        <dbReference type="ARBA" id="ARBA00022759"/>
    </source>
</evidence>
<dbReference type="EMBL" id="QJJQ01000003">
    <property type="protein sequence ID" value="PXW88551.1"/>
    <property type="molecule type" value="Genomic_DNA"/>
</dbReference>
<dbReference type="OrthoDB" id="9771229at2"/>
<dbReference type="RefSeq" id="WP_158525507.1">
    <property type="nucleotide sequence ID" value="NZ_JADIJL010000037.1"/>
</dbReference>
<name>A0A2V3W695_9BACI</name>
<evidence type="ECO:0000256" key="4">
    <source>
        <dbReference type="ARBA" id="ARBA00022801"/>
    </source>
</evidence>
<keyword evidence="2" id="KW-0540">Nuclease</keyword>
<dbReference type="InterPro" id="IPR013527">
    <property type="entry name" value="YicC-like_N"/>
</dbReference>
<dbReference type="GO" id="GO:0016787">
    <property type="term" value="F:hydrolase activity"/>
    <property type="evidence" value="ECO:0007669"/>
    <property type="project" value="UniProtKB-KW"/>
</dbReference>
<proteinExistence type="inferred from homology"/>
<comment type="similarity">
    <text evidence="5">Belongs to the YicC/YloC family.</text>
</comment>
<keyword evidence="3" id="KW-0255">Endonuclease</keyword>
<evidence type="ECO:0000313" key="9">
    <source>
        <dbReference type="Proteomes" id="UP000247978"/>
    </source>
</evidence>
<evidence type="ECO:0000259" key="7">
    <source>
        <dbReference type="Pfam" id="PF08340"/>
    </source>
</evidence>
<evidence type="ECO:0000256" key="2">
    <source>
        <dbReference type="ARBA" id="ARBA00022722"/>
    </source>
</evidence>
<evidence type="ECO:0000313" key="8">
    <source>
        <dbReference type="EMBL" id="PXW88551.1"/>
    </source>
</evidence>
<dbReference type="GO" id="GO:0004521">
    <property type="term" value="F:RNA endonuclease activity"/>
    <property type="evidence" value="ECO:0007669"/>
    <property type="project" value="InterPro"/>
</dbReference>
<keyword evidence="9" id="KW-1185">Reference proteome</keyword>
<dbReference type="InterPro" id="IPR013551">
    <property type="entry name" value="YicC-like_C"/>
</dbReference>
<sequence length="293" mass="33930">MVMSMTGYGFDTFHLEETTITVEIRSVNSRYLDFIPKIPRSLHELEMDIKNIIQANFVRGRIEVYISITGDYLTNKTLQVDYHLINQYINQMKIVQNKYGLVGDLPLTALTSNEDLFSIEETKTSSDSIKQLLLHSVEKAAKQVLVNRESEGAFLIKDIIKRIKSIESMVKSVEERQENVYVHYRNRIKERIEKHVGDSIAVDQAQLLQEIALLAEKGDIVEEITRILSHIHHFRQVIQHENPIGRKLDFITQELHREVNTIGSKSVDSKISEWVVSMKSEIEKIKEQLQNIE</sequence>
<comment type="cofactor">
    <cofactor evidence="1">
        <name>a divalent metal cation</name>
        <dbReference type="ChEBI" id="CHEBI:60240"/>
    </cofactor>
</comment>
<dbReference type="NCBIfam" id="TIGR00255">
    <property type="entry name" value="YicC/YloC family endoribonuclease"/>
    <property type="match status" value="1"/>
</dbReference>
<dbReference type="PANTHER" id="PTHR30636:SF3">
    <property type="entry name" value="UPF0701 PROTEIN YICC"/>
    <property type="match status" value="1"/>
</dbReference>
<dbReference type="Proteomes" id="UP000247978">
    <property type="component" value="Unassembled WGS sequence"/>
</dbReference>
<accession>A0A2V3W695</accession>
<evidence type="ECO:0000256" key="1">
    <source>
        <dbReference type="ARBA" id="ARBA00001968"/>
    </source>
</evidence>
<keyword evidence="4" id="KW-0378">Hydrolase</keyword>
<gene>
    <name evidence="8" type="ORF">DFR56_10356</name>
</gene>
<feature type="domain" description="Endoribonuclease YicC-like N-terminal" evidence="6">
    <location>
        <begin position="3"/>
        <end position="155"/>
    </location>
</feature>
<protein>
    <submittedName>
        <fullName evidence="8">Uncharacterized protein (TIGR00255 family)</fullName>
    </submittedName>
</protein>
<dbReference type="InterPro" id="IPR005229">
    <property type="entry name" value="YicC/YloC-like"/>
</dbReference>
<organism evidence="8 9">
    <name type="scientific">Pseudogracilibacillus auburnensis</name>
    <dbReference type="NCBI Taxonomy" id="1494959"/>
    <lineage>
        <taxon>Bacteria</taxon>
        <taxon>Bacillati</taxon>
        <taxon>Bacillota</taxon>
        <taxon>Bacilli</taxon>
        <taxon>Bacillales</taxon>
        <taxon>Bacillaceae</taxon>
        <taxon>Pseudogracilibacillus</taxon>
    </lineage>
</organism>
<dbReference type="Pfam" id="PF08340">
    <property type="entry name" value="YicC-like_C"/>
    <property type="match status" value="1"/>
</dbReference>
<evidence type="ECO:0000259" key="6">
    <source>
        <dbReference type="Pfam" id="PF03755"/>
    </source>
</evidence>
<comment type="caution">
    <text evidence="8">The sequence shown here is derived from an EMBL/GenBank/DDBJ whole genome shotgun (WGS) entry which is preliminary data.</text>
</comment>
<dbReference type="Pfam" id="PF03755">
    <property type="entry name" value="YicC-like_N"/>
    <property type="match status" value="1"/>
</dbReference>
<dbReference type="PANTHER" id="PTHR30636">
    <property type="entry name" value="UPF0701 PROTEIN YICC"/>
    <property type="match status" value="1"/>
</dbReference>
<dbReference type="AlphaFoldDB" id="A0A2V3W695"/>
<reference evidence="8 9" key="1">
    <citation type="submission" date="2018-05" db="EMBL/GenBank/DDBJ databases">
        <title>Genomic Encyclopedia of Type Strains, Phase IV (KMG-IV): sequencing the most valuable type-strain genomes for metagenomic binning, comparative biology and taxonomic classification.</title>
        <authorList>
            <person name="Goeker M."/>
        </authorList>
    </citation>
    <scope>NUCLEOTIDE SEQUENCE [LARGE SCALE GENOMIC DNA]</scope>
    <source>
        <strain evidence="8 9">DSM 28556</strain>
    </source>
</reference>
<evidence type="ECO:0000256" key="5">
    <source>
        <dbReference type="ARBA" id="ARBA00035648"/>
    </source>
</evidence>